<evidence type="ECO:0000313" key="1">
    <source>
        <dbReference type="EMBL" id="VFK29759.1"/>
    </source>
</evidence>
<name>A0A450XKK2_9GAMM</name>
<evidence type="ECO:0000313" key="2">
    <source>
        <dbReference type="EMBL" id="VFK33865.1"/>
    </source>
</evidence>
<gene>
    <name evidence="1" type="ORF">BECKMB1821G_GA0114241_10539</name>
    <name evidence="3" type="ORF">BECKMB1821H_GA0114242_10589</name>
    <name evidence="2" type="ORF">BECKMB1821I_GA0114274_10559</name>
</gene>
<dbReference type="EMBL" id="CAADGH010000058">
    <property type="protein sequence ID" value="VFK76471.1"/>
    <property type="molecule type" value="Genomic_DNA"/>
</dbReference>
<accession>A0A450XKK2</accession>
<organism evidence="1">
    <name type="scientific">Candidatus Kentrum sp. MB</name>
    <dbReference type="NCBI Taxonomy" id="2138164"/>
    <lineage>
        <taxon>Bacteria</taxon>
        <taxon>Pseudomonadati</taxon>
        <taxon>Pseudomonadota</taxon>
        <taxon>Gammaproteobacteria</taxon>
        <taxon>Candidatus Kentrum</taxon>
    </lineage>
</organism>
<reference evidence="1" key="1">
    <citation type="submission" date="2019-02" db="EMBL/GenBank/DDBJ databases">
        <authorList>
            <person name="Gruber-Vodicka R. H."/>
            <person name="Seah K. B. B."/>
        </authorList>
    </citation>
    <scope>NUCLEOTIDE SEQUENCE</scope>
    <source>
        <strain evidence="1">BECK_BZ197</strain>
        <strain evidence="3">BECK_BZ198</strain>
        <strain evidence="2">BECK_BZ199</strain>
    </source>
</reference>
<evidence type="ECO:0000313" key="3">
    <source>
        <dbReference type="EMBL" id="VFK76471.1"/>
    </source>
</evidence>
<dbReference type="EMBL" id="CAADFQ010000055">
    <property type="protein sequence ID" value="VFK33865.1"/>
    <property type="molecule type" value="Genomic_DNA"/>
</dbReference>
<sequence length="87" mass="10509">MFVIALLRDDKNTSFRAQREIRKSFLFSRVMEFLFRNVSEMGILTLTNRKRTFLVRWQYQCRGLFGRWARLPFDEIPGEVLPQTFDT</sequence>
<dbReference type="EMBL" id="CAADFO010000053">
    <property type="protein sequence ID" value="VFK29759.1"/>
    <property type="molecule type" value="Genomic_DNA"/>
</dbReference>
<proteinExistence type="predicted"/>
<protein>
    <submittedName>
        <fullName evidence="1">Uncharacterized protein</fullName>
    </submittedName>
</protein>
<dbReference type="AlphaFoldDB" id="A0A450XKK2"/>